<dbReference type="PROSITE" id="PS52040">
    <property type="entry name" value="TOPO_IIA"/>
    <property type="match status" value="1"/>
</dbReference>
<dbReference type="Pfam" id="PF00521">
    <property type="entry name" value="DNA_topoisoIV"/>
    <property type="match status" value="1"/>
</dbReference>
<dbReference type="InterPro" id="IPR050220">
    <property type="entry name" value="Type_II_DNA_Topoisomerases"/>
</dbReference>
<dbReference type="Pfam" id="PF03989">
    <property type="entry name" value="DNA_gyraseA_C"/>
    <property type="match status" value="5"/>
</dbReference>
<comment type="subcellular location">
    <subcellularLocation>
        <location evidence="8">Cell membrane</location>
        <topology evidence="8">Peripheral membrane protein</topology>
    </subcellularLocation>
</comment>
<feature type="domain" description="Topo IIA-type catalytic" evidence="11">
    <location>
        <begin position="33"/>
        <end position="497"/>
    </location>
</feature>
<feature type="site" description="Interaction with DNA" evidence="8">
    <location>
        <position position="79"/>
    </location>
</feature>
<dbReference type="InterPro" id="IPR006691">
    <property type="entry name" value="GyrA/parC_rep"/>
</dbReference>
<dbReference type="RefSeq" id="WP_125982904.1">
    <property type="nucleotide sequence ID" value="NZ_NGJS01000001.1"/>
</dbReference>
<keyword evidence="6 8" id="KW-0413">Isomerase</keyword>
<evidence type="ECO:0000256" key="4">
    <source>
        <dbReference type="ARBA" id="ARBA00023125"/>
    </source>
</evidence>
<dbReference type="EC" id="5.6.2.2" evidence="8"/>
<comment type="function">
    <text evidence="8">Topoisomerase IV is essential for chromosome segregation. It relaxes supercoiled DNA. Performs the decatenation events required during the replication of a circular DNA molecule.</text>
</comment>
<dbReference type="GO" id="GO:0009330">
    <property type="term" value="C:DNA topoisomerase type II (double strand cut, ATP-hydrolyzing) complex"/>
    <property type="evidence" value="ECO:0007669"/>
    <property type="project" value="TreeGrafter"/>
</dbReference>
<evidence type="ECO:0000256" key="10">
    <source>
        <dbReference type="SAM" id="Coils"/>
    </source>
</evidence>
<feature type="site" description="Interaction with DNA" evidence="8">
    <location>
        <position position="96"/>
    </location>
</feature>
<feature type="site" description="Interaction with DNA" evidence="8">
    <location>
        <position position="41"/>
    </location>
</feature>
<dbReference type="FunFam" id="1.10.268.10:FF:000001">
    <property type="entry name" value="DNA gyrase subunit A"/>
    <property type="match status" value="1"/>
</dbReference>
<keyword evidence="4 8" id="KW-0238">DNA-binding</keyword>
<dbReference type="GO" id="GO:0007059">
    <property type="term" value="P:chromosome segregation"/>
    <property type="evidence" value="ECO:0007669"/>
    <property type="project" value="UniProtKB-UniRule"/>
</dbReference>
<dbReference type="FunFam" id="2.120.10.90:FF:000005">
    <property type="entry name" value="DNA topoisomerase 4 subunit A"/>
    <property type="match status" value="1"/>
</dbReference>
<proteinExistence type="inferred from homology"/>
<dbReference type="SUPFAM" id="SSF56719">
    <property type="entry name" value="Type II DNA topoisomerase"/>
    <property type="match status" value="1"/>
</dbReference>
<dbReference type="GO" id="GO:0034335">
    <property type="term" value="F:DNA negative supercoiling activity"/>
    <property type="evidence" value="ECO:0007669"/>
    <property type="project" value="UniProtKB-ARBA"/>
</dbReference>
<dbReference type="Proteomes" id="UP000287857">
    <property type="component" value="Unassembled WGS sequence"/>
</dbReference>
<dbReference type="InterPro" id="IPR005741">
    <property type="entry name" value="TopoIV_A_Gpos"/>
</dbReference>
<sequence>MTEHQRIQELTLEEVMGDRFGRYSKYIIQERALPDIRDGLKPVQRRILFSMNNDGNTFDKAFRKSAKSVGNIMGNYHPHGDSSIYEAMVRMSQDWKLREPLIEMHGNNGSMDGDPPAAMRYTEARLSELSDELLKDIEKETIEMVWNFDDTEKEPTVLPAKYPNLLVNGSTGISAGYATEIPTHNLAEIIDGTVYLIDHPNASLDKLMEFVPGPDFPTGGILQGKKELRKAYETGKGKVNLRSKTEIEPLKAGREQIVVTEIPYEVNKANLVKKIDEIRLNKKIEGISEVRDESDRTGLRIVIELRKEADASGILNYLLKNTDLQINYNFNMVAIHASRPEQVGLKIILSAYIEHRQQVIRKRSQFELNKAKTRLHIVDGLIKALSILDQVISVIRGSKDKKDAKHNLMTSFDFTEVQAEAIVSLQLYRLTNTDITALKIEAEDLNKQIAYLKNILNDEKELFKLMKQELREVKKKYTKQRLTKLEEEIEEITIEASVLIPQEDVMVCVTKEGYVKRSSLRSFNASKDDEMDMKETDFIVFSNQLNTHDQLLIVTTKGNMIYRPVHELPDKRWKEVGEHLSQSINNFTANEQILSVFPYTELENQKRFVFITRDGMIKQSEMTDFDIWRTYKSRSTMAMKLKSDDDIVITAELIDKQEKMDVLLITNRAYGLLYDLDEVPCVGAKAAGVKAINLKDGDFVAAGLLVVRGAESILTIATNRGGLKRMKVNDISKLSRAKRGLMIMRELKSNPHRVLNAFITSEHSKIKLSDEENKEYLIEIKKIPITDRQSNGSLYTEANVTTVTLQNRE</sequence>
<dbReference type="GO" id="GO:0003677">
    <property type="term" value="F:DNA binding"/>
    <property type="evidence" value="ECO:0007669"/>
    <property type="project" value="UniProtKB-UniRule"/>
</dbReference>
<evidence type="ECO:0000256" key="9">
    <source>
        <dbReference type="PROSITE-ProRule" id="PRU01384"/>
    </source>
</evidence>
<dbReference type="InterPro" id="IPR035516">
    <property type="entry name" value="Gyrase/topoIV_suA_C"/>
</dbReference>
<evidence type="ECO:0000313" key="13">
    <source>
        <dbReference type="Proteomes" id="UP000287857"/>
    </source>
</evidence>
<feature type="site" description="Interaction with DNA" evidence="8">
    <location>
        <position position="90"/>
    </location>
</feature>
<dbReference type="EMBL" id="NGJS01000001">
    <property type="protein sequence ID" value="RSU00578.1"/>
    <property type="molecule type" value="Genomic_DNA"/>
</dbReference>
<dbReference type="Gene3D" id="3.30.1360.40">
    <property type="match status" value="1"/>
</dbReference>
<evidence type="ECO:0000256" key="2">
    <source>
        <dbReference type="ARBA" id="ARBA00022475"/>
    </source>
</evidence>
<comment type="catalytic activity">
    <reaction evidence="1 8 9">
        <text>ATP-dependent breakage, passage and rejoining of double-stranded DNA.</text>
        <dbReference type="EC" id="5.6.2.2"/>
    </reaction>
</comment>
<accession>A0A430A2A5</accession>
<dbReference type="SMART" id="SM00434">
    <property type="entry name" value="TOP4c"/>
    <property type="match status" value="1"/>
</dbReference>
<dbReference type="FunFam" id="3.30.1360.40:FF:000002">
    <property type="entry name" value="DNA gyrase subunit A"/>
    <property type="match status" value="1"/>
</dbReference>
<feature type="site" description="Transition state stabilizer" evidence="8">
    <location>
        <position position="120"/>
    </location>
</feature>
<feature type="active site" description="O-(5'-phospho-DNA)-tyrosine intermediate" evidence="8 9">
    <location>
        <position position="121"/>
    </location>
</feature>
<evidence type="ECO:0000256" key="1">
    <source>
        <dbReference type="ARBA" id="ARBA00000185"/>
    </source>
</evidence>
<dbReference type="HAMAP" id="MF_00937">
    <property type="entry name" value="ParC_type2"/>
    <property type="match status" value="1"/>
</dbReference>
<keyword evidence="10" id="KW-0175">Coiled coil</keyword>
<organism evidence="12 13">
    <name type="scientific">Vagococcus vulneris</name>
    <dbReference type="NCBI Taxonomy" id="1977869"/>
    <lineage>
        <taxon>Bacteria</taxon>
        <taxon>Bacillati</taxon>
        <taxon>Bacillota</taxon>
        <taxon>Bacilli</taxon>
        <taxon>Lactobacillales</taxon>
        <taxon>Enterococcaceae</taxon>
        <taxon>Vagococcus</taxon>
    </lineage>
</organism>
<keyword evidence="5 8" id="KW-0472">Membrane</keyword>
<dbReference type="AlphaFoldDB" id="A0A430A2A5"/>
<reference evidence="12 13" key="1">
    <citation type="submission" date="2017-05" db="EMBL/GenBank/DDBJ databases">
        <title>Vagococcus spp. assemblies.</title>
        <authorList>
            <person name="Gulvik C.A."/>
        </authorList>
    </citation>
    <scope>NUCLEOTIDE SEQUENCE [LARGE SCALE GENOMIC DNA]</scope>
    <source>
        <strain evidence="12 13">SS1995</strain>
    </source>
</reference>
<evidence type="ECO:0000256" key="3">
    <source>
        <dbReference type="ARBA" id="ARBA00023029"/>
    </source>
</evidence>
<comment type="caution">
    <text evidence="12">The sequence shown here is derived from an EMBL/GenBank/DDBJ whole genome shotgun (WGS) entry which is preliminary data.</text>
</comment>
<protein>
    <recommendedName>
        <fullName evidence="8">DNA topoisomerase 4 subunit A</fullName>
        <ecNumber evidence="8">5.6.2.2</ecNumber>
    </recommendedName>
    <alternativeName>
        <fullName evidence="8">Topoisomerase IV subunit A</fullName>
    </alternativeName>
</protein>
<dbReference type="Gene3D" id="1.10.268.10">
    <property type="entry name" value="Topoisomerase, domain 3"/>
    <property type="match status" value="1"/>
</dbReference>
<feature type="coiled-coil region" evidence="10">
    <location>
        <begin position="435"/>
        <end position="495"/>
    </location>
</feature>
<evidence type="ECO:0000256" key="7">
    <source>
        <dbReference type="ARBA" id="ARBA00063644"/>
    </source>
</evidence>
<dbReference type="Gene3D" id="2.120.10.90">
    <property type="entry name" value="DNA gyrase/topoisomerase IV, subunit A, C-terminal"/>
    <property type="match status" value="1"/>
</dbReference>
<evidence type="ECO:0000256" key="5">
    <source>
        <dbReference type="ARBA" id="ARBA00023136"/>
    </source>
</evidence>
<dbReference type="InterPro" id="IPR013758">
    <property type="entry name" value="Topo_IIA_A/C_ab"/>
</dbReference>
<feature type="site" description="Interaction with DNA" evidence="8">
    <location>
        <position position="77"/>
    </location>
</feature>
<dbReference type="GO" id="GO:0006265">
    <property type="term" value="P:DNA topological change"/>
    <property type="evidence" value="ECO:0007669"/>
    <property type="project" value="UniProtKB-UniRule"/>
</dbReference>
<dbReference type="OrthoDB" id="9806486at2"/>
<dbReference type="InterPro" id="IPR002205">
    <property type="entry name" value="Topo_IIA_dom_A"/>
</dbReference>
<keyword evidence="2 8" id="KW-1003">Cell membrane</keyword>
<dbReference type="NCBIfam" id="TIGR01061">
    <property type="entry name" value="parC_Gpos"/>
    <property type="match status" value="1"/>
</dbReference>
<dbReference type="GO" id="GO:0019897">
    <property type="term" value="C:extrinsic component of plasma membrane"/>
    <property type="evidence" value="ECO:0007669"/>
    <property type="project" value="UniProtKB-UniRule"/>
</dbReference>
<dbReference type="Gene3D" id="3.90.199.10">
    <property type="entry name" value="Topoisomerase II, domain 5"/>
    <property type="match status" value="1"/>
</dbReference>
<evidence type="ECO:0000259" key="11">
    <source>
        <dbReference type="PROSITE" id="PS52040"/>
    </source>
</evidence>
<dbReference type="CDD" id="cd00187">
    <property type="entry name" value="TOP4c"/>
    <property type="match status" value="1"/>
</dbReference>
<keyword evidence="13" id="KW-1185">Reference proteome</keyword>
<dbReference type="PANTHER" id="PTHR43493">
    <property type="entry name" value="DNA GYRASE/TOPOISOMERASE SUBUNIT A"/>
    <property type="match status" value="1"/>
</dbReference>
<dbReference type="GO" id="GO:0005694">
    <property type="term" value="C:chromosome"/>
    <property type="evidence" value="ECO:0007669"/>
    <property type="project" value="InterPro"/>
</dbReference>
<evidence type="ECO:0000313" key="12">
    <source>
        <dbReference type="EMBL" id="RSU00578.1"/>
    </source>
</evidence>
<dbReference type="NCBIfam" id="NF004044">
    <property type="entry name" value="PRK05561.1"/>
    <property type="match status" value="1"/>
</dbReference>
<comment type="subunit">
    <text evidence="7 8">Heterotetramer composed of ParC and ParE.</text>
</comment>
<dbReference type="PANTHER" id="PTHR43493:SF9">
    <property type="entry name" value="DNA TOPOISOMERASE 4 SUBUNIT A"/>
    <property type="match status" value="1"/>
</dbReference>
<name>A0A430A2A5_9ENTE</name>
<dbReference type="InterPro" id="IPR013757">
    <property type="entry name" value="Topo_IIA_A_a_sf"/>
</dbReference>
<gene>
    <name evidence="8" type="primary">parC</name>
    <name evidence="12" type="ORF">CBF37_00765</name>
</gene>
<evidence type="ECO:0000256" key="6">
    <source>
        <dbReference type="ARBA" id="ARBA00023235"/>
    </source>
</evidence>
<dbReference type="GO" id="GO:0005524">
    <property type="term" value="F:ATP binding"/>
    <property type="evidence" value="ECO:0007669"/>
    <property type="project" value="InterPro"/>
</dbReference>
<evidence type="ECO:0000256" key="8">
    <source>
        <dbReference type="HAMAP-Rule" id="MF_00937"/>
    </source>
</evidence>
<keyword evidence="3 8" id="KW-0799">Topoisomerase</keyword>
<dbReference type="FunFam" id="3.90.199.10:FF:000001">
    <property type="entry name" value="DNA gyrase subunit A"/>
    <property type="match status" value="1"/>
</dbReference>
<comment type="similarity">
    <text evidence="8">Belongs to the type II topoisomerase GyrA/ParC subunit family. ParC type 2 subfamily.</text>
</comment>
<dbReference type="GO" id="GO:0005737">
    <property type="term" value="C:cytoplasm"/>
    <property type="evidence" value="ECO:0007669"/>
    <property type="project" value="TreeGrafter"/>
</dbReference>
<dbReference type="InterPro" id="IPR013760">
    <property type="entry name" value="Topo_IIA-like_dom_sf"/>
</dbReference>
<dbReference type="SUPFAM" id="SSF101904">
    <property type="entry name" value="GyrA/ParC C-terminal domain-like"/>
    <property type="match status" value="1"/>
</dbReference>